<accession>A0A812VWX1</accession>
<keyword evidence="5" id="KW-1185">Reference proteome</keyword>
<feature type="region of interest" description="Disordered" evidence="2">
    <location>
        <begin position="379"/>
        <end position="440"/>
    </location>
</feature>
<sequence length="647" mass="73475">LDSAAILTSECCCRSQHTVWVENAEGKPELRLRLPGYHKRDGPPIVKTLDYMGIVLCYSSYEELTMTKRLGVAQGSFDRLRKILHNRRVLTIPQRLKLWQTIVLPAATYGLLITGLTNVSMERFHGMMLRHIRSISNSPLHIHRESNWDLGVRLGIDLPVHYLKKLCTGRIQKLAHQLQHSSDAMMNHFTLDQMLKRTAGQLTQLELKYQPSQSGATPSAGLSGESFKCKECDRTFTTQASLRQHVSKVHTGKKKTTILLSDENAECRQHAKDGMPICKHCGEEFRRWSGLKRHITLDRCSVYRLQSAEGRGAQSGDAQAGAEPSHQPPVVSQAEFQKEFTAGGLQDLWTRYGSRAEKLADLPPPSQSELQMYGAFWGPSKRKEEPNHTEAEEQTQNKHPKLQIDAKSSAPAPKRSAKPGKGQGHNAQKDRSKPSAGHNPKMDQMFIMMVRLLLRHEDALALSRADQGYCLFLRTAETPGDHRTRQPLRVILLSLVIQELCDRIQKIVNDPDLLEQAKANQMVVLQQDKPYWNYLGYDVRNNKETVDADTSPMEHDRVVRRLQDLRQSCTADMILRFHSHRPLEEKMDKDVVLMVLEVSATSKDAHIMHSQLRDLCHNAVFKLIGGRLRRERIQRSPLAIKLAELLD</sequence>
<dbReference type="InterPro" id="IPR013087">
    <property type="entry name" value="Znf_C2H2_type"/>
</dbReference>
<evidence type="ECO:0000256" key="2">
    <source>
        <dbReference type="SAM" id="MobiDB-lite"/>
    </source>
</evidence>
<name>A0A812VWX1_9DINO</name>
<dbReference type="AlphaFoldDB" id="A0A812VWX1"/>
<keyword evidence="1" id="KW-0863">Zinc-finger</keyword>
<dbReference type="Proteomes" id="UP000601435">
    <property type="component" value="Unassembled WGS sequence"/>
</dbReference>
<feature type="non-terminal residue" evidence="4">
    <location>
        <position position="1"/>
    </location>
</feature>
<feature type="domain" description="C2H2-type" evidence="3">
    <location>
        <begin position="227"/>
        <end position="255"/>
    </location>
</feature>
<feature type="compositionally biased region" description="Basic and acidic residues" evidence="2">
    <location>
        <begin position="381"/>
        <end position="391"/>
    </location>
</feature>
<evidence type="ECO:0000313" key="5">
    <source>
        <dbReference type="Proteomes" id="UP000601435"/>
    </source>
</evidence>
<dbReference type="Gene3D" id="3.30.160.60">
    <property type="entry name" value="Classic Zinc Finger"/>
    <property type="match status" value="1"/>
</dbReference>
<dbReference type="Pfam" id="PF00096">
    <property type="entry name" value="zf-C2H2"/>
    <property type="match status" value="2"/>
</dbReference>
<dbReference type="EMBL" id="CAJNJA010031385">
    <property type="protein sequence ID" value="CAE7656648.1"/>
    <property type="molecule type" value="Genomic_DNA"/>
</dbReference>
<evidence type="ECO:0000313" key="4">
    <source>
        <dbReference type="EMBL" id="CAE7656648.1"/>
    </source>
</evidence>
<organism evidence="4 5">
    <name type="scientific">Symbiodinium necroappetens</name>
    <dbReference type="NCBI Taxonomy" id="1628268"/>
    <lineage>
        <taxon>Eukaryota</taxon>
        <taxon>Sar</taxon>
        <taxon>Alveolata</taxon>
        <taxon>Dinophyceae</taxon>
        <taxon>Suessiales</taxon>
        <taxon>Symbiodiniaceae</taxon>
        <taxon>Symbiodinium</taxon>
    </lineage>
</organism>
<comment type="caution">
    <text evidence="4">The sequence shown here is derived from an EMBL/GenBank/DDBJ whole genome shotgun (WGS) entry which is preliminary data.</text>
</comment>
<keyword evidence="1" id="KW-0862">Zinc</keyword>
<gene>
    <name evidence="4" type="ORF">SNEC2469_LOCUS18590</name>
</gene>
<dbReference type="SMART" id="SM00355">
    <property type="entry name" value="ZnF_C2H2"/>
    <property type="match status" value="2"/>
</dbReference>
<protein>
    <recommendedName>
        <fullName evidence="3">C2H2-type domain-containing protein</fullName>
    </recommendedName>
</protein>
<dbReference type="OrthoDB" id="410803at2759"/>
<dbReference type="InterPro" id="IPR036236">
    <property type="entry name" value="Znf_C2H2_sf"/>
</dbReference>
<dbReference type="PROSITE" id="PS50157">
    <property type="entry name" value="ZINC_FINGER_C2H2_2"/>
    <property type="match status" value="1"/>
</dbReference>
<reference evidence="4" key="1">
    <citation type="submission" date="2021-02" db="EMBL/GenBank/DDBJ databases">
        <authorList>
            <person name="Dougan E. K."/>
            <person name="Rhodes N."/>
            <person name="Thang M."/>
            <person name="Chan C."/>
        </authorList>
    </citation>
    <scope>NUCLEOTIDE SEQUENCE</scope>
</reference>
<evidence type="ECO:0000256" key="1">
    <source>
        <dbReference type="PROSITE-ProRule" id="PRU00042"/>
    </source>
</evidence>
<keyword evidence="1" id="KW-0479">Metal-binding</keyword>
<feature type="region of interest" description="Disordered" evidence="2">
    <location>
        <begin position="311"/>
        <end position="331"/>
    </location>
</feature>
<dbReference type="PROSITE" id="PS00028">
    <property type="entry name" value="ZINC_FINGER_C2H2_1"/>
    <property type="match status" value="1"/>
</dbReference>
<proteinExistence type="predicted"/>
<evidence type="ECO:0000259" key="3">
    <source>
        <dbReference type="PROSITE" id="PS50157"/>
    </source>
</evidence>
<dbReference type="SUPFAM" id="SSF57667">
    <property type="entry name" value="beta-beta-alpha zinc fingers"/>
    <property type="match status" value="1"/>
</dbReference>
<dbReference type="GO" id="GO:0008270">
    <property type="term" value="F:zinc ion binding"/>
    <property type="evidence" value="ECO:0007669"/>
    <property type="project" value="UniProtKB-KW"/>
</dbReference>